<dbReference type="PANTHER" id="PTHR11937">
    <property type="entry name" value="ACTIN"/>
    <property type="match status" value="1"/>
</dbReference>
<dbReference type="InterPro" id="IPR043129">
    <property type="entry name" value="ATPase_NBD"/>
</dbReference>
<dbReference type="Pfam" id="PF00022">
    <property type="entry name" value="Actin"/>
    <property type="match status" value="1"/>
</dbReference>
<dbReference type="Gene3D" id="3.30.420.40">
    <property type="match status" value="2"/>
</dbReference>
<dbReference type="AlphaFoldDB" id="A0A8J6CMW9"/>
<dbReference type="InterPro" id="IPR004000">
    <property type="entry name" value="Actin"/>
</dbReference>
<protein>
    <submittedName>
        <fullName evidence="1">Uncharacterized protein</fullName>
    </submittedName>
</protein>
<evidence type="ECO:0000313" key="1">
    <source>
        <dbReference type="EMBL" id="KAG8476751.1"/>
    </source>
</evidence>
<dbReference type="EMBL" id="JAHUZN010000011">
    <property type="protein sequence ID" value="KAG8476751.1"/>
    <property type="molecule type" value="Genomic_DNA"/>
</dbReference>
<name>A0A8J6CMW9_9ROSI</name>
<dbReference type="SUPFAM" id="SSF53067">
    <property type="entry name" value="Actin-like ATPase domain"/>
    <property type="match status" value="2"/>
</dbReference>
<keyword evidence="2" id="KW-1185">Reference proteome</keyword>
<comment type="caution">
    <text evidence="1">The sequence shown here is derived from an EMBL/GenBank/DDBJ whole genome shotgun (WGS) entry which is preliminary data.</text>
</comment>
<organism evidence="1 2">
    <name type="scientific">Gossypium anomalum</name>
    <dbReference type="NCBI Taxonomy" id="47600"/>
    <lineage>
        <taxon>Eukaryota</taxon>
        <taxon>Viridiplantae</taxon>
        <taxon>Streptophyta</taxon>
        <taxon>Embryophyta</taxon>
        <taxon>Tracheophyta</taxon>
        <taxon>Spermatophyta</taxon>
        <taxon>Magnoliopsida</taxon>
        <taxon>eudicotyledons</taxon>
        <taxon>Gunneridae</taxon>
        <taxon>Pentapetalae</taxon>
        <taxon>rosids</taxon>
        <taxon>malvids</taxon>
        <taxon>Malvales</taxon>
        <taxon>Malvaceae</taxon>
        <taxon>Malvoideae</taxon>
        <taxon>Gossypium</taxon>
    </lineage>
</organism>
<dbReference type="Proteomes" id="UP000701853">
    <property type="component" value="Chromosome 11"/>
</dbReference>
<accession>A0A8J6CMW9</accession>
<evidence type="ECO:0000313" key="2">
    <source>
        <dbReference type="Proteomes" id="UP000701853"/>
    </source>
</evidence>
<sequence>MLLTEAPHNSKSKRQKMAEIMFEKFKIPAMYSGGDIASCCQAYYRLDLFGNIILSGNSTILAPGVGDGIIKELSALMPSDIEIKVVPPPEKHYLCISFGFS</sequence>
<reference evidence="1 2" key="1">
    <citation type="journal article" date="2021" name="bioRxiv">
        <title>The Gossypium anomalum genome as a resource for cotton improvement and evolutionary analysis of hybrid incompatibility.</title>
        <authorList>
            <person name="Grover C.E."/>
            <person name="Yuan D."/>
            <person name="Arick M.A."/>
            <person name="Miller E.R."/>
            <person name="Hu G."/>
            <person name="Peterson D.G."/>
            <person name="Wendel J.F."/>
            <person name="Udall J.A."/>
        </authorList>
    </citation>
    <scope>NUCLEOTIDE SEQUENCE [LARGE SCALE GENOMIC DNA]</scope>
    <source>
        <strain evidence="1">JFW-Udall</strain>
        <tissue evidence="1">Leaf</tissue>
    </source>
</reference>
<gene>
    <name evidence="1" type="ORF">CXB51_031081</name>
</gene>
<dbReference type="OrthoDB" id="998607at2759"/>
<proteinExistence type="predicted"/>